<gene>
    <name evidence="2" type="ORF">HTAM1171_LOCUS5874</name>
</gene>
<reference evidence="2" key="1">
    <citation type="submission" date="2021-01" db="EMBL/GenBank/DDBJ databases">
        <authorList>
            <person name="Corre E."/>
            <person name="Pelletier E."/>
            <person name="Niang G."/>
            <person name="Scheremetjew M."/>
            <person name="Finn R."/>
            <person name="Kale V."/>
            <person name="Holt S."/>
            <person name="Cochrane G."/>
            <person name="Meng A."/>
            <person name="Brown T."/>
            <person name="Cohen L."/>
        </authorList>
    </citation>
    <scope>NUCLEOTIDE SEQUENCE</scope>
    <source>
        <strain evidence="2">CCMP826</strain>
    </source>
</reference>
<proteinExistence type="predicted"/>
<protein>
    <submittedName>
        <fullName evidence="2">Uncharacterized protein</fullName>
    </submittedName>
</protein>
<feature type="compositionally biased region" description="Basic residues" evidence="1">
    <location>
        <begin position="172"/>
        <end position="187"/>
    </location>
</feature>
<name>A0A7S2HJI2_9STRA</name>
<feature type="region of interest" description="Disordered" evidence="1">
    <location>
        <begin position="68"/>
        <end position="123"/>
    </location>
</feature>
<accession>A0A7S2HJI2</accession>
<sequence length="255" mass="28965">MKSSDHQGRIQRRRVSVEYLLRSLKHDEIGSSLILSDVGSREIVFADEEDASVTSSFSSCERQFSKSLSNNSPNFNNVERRRSTVRSHTNEEEPKGIDIDPPKRNTNFKRCSNKVSPKRRSDSFRRRKSVECLIDSLKRDKVGSSLLLSSEEPSEIIFSGEYKAEIIFKHHGSRRSSLHMTEKKKKNTSTSSAKMETSSISSDTSCSQRRVQRRMAAAAPSKYKSESSIDPSESTGRRFCRRNGIVSPPFITNYE</sequence>
<feature type="compositionally biased region" description="Polar residues" evidence="1">
    <location>
        <begin position="68"/>
        <end position="77"/>
    </location>
</feature>
<feature type="compositionally biased region" description="Basic and acidic residues" evidence="1">
    <location>
        <begin position="78"/>
        <end position="103"/>
    </location>
</feature>
<dbReference type="AlphaFoldDB" id="A0A7S2HJI2"/>
<feature type="compositionally biased region" description="Low complexity" evidence="1">
    <location>
        <begin position="188"/>
        <end position="219"/>
    </location>
</feature>
<feature type="region of interest" description="Disordered" evidence="1">
    <location>
        <begin position="172"/>
        <end position="241"/>
    </location>
</feature>
<dbReference type="EMBL" id="HBGV01009494">
    <property type="protein sequence ID" value="CAD9492179.1"/>
    <property type="molecule type" value="Transcribed_RNA"/>
</dbReference>
<evidence type="ECO:0000256" key="1">
    <source>
        <dbReference type="SAM" id="MobiDB-lite"/>
    </source>
</evidence>
<organism evidence="2">
    <name type="scientific">Helicotheca tamesis</name>
    <dbReference type="NCBI Taxonomy" id="374047"/>
    <lineage>
        <taxon>Eukaryota</taxon>
        <taxon>Sar</taxon>
        <taxon>Stramenopiles</taxon>
        <taxon>Ochrophyta</taxon>
        <taxon>Bacillariophyta</taxon>
        <taxon>Mediophyceae</taxon>
        <taxon>Lithodesmiophycidae</taxon>
        <taxon>Lithodesmiales</taxon>
        <taxon>Lithodesmiaceae</taxon>
        <taxon>Helicotheca</taxon>
    </lineage>
</organism>
<feature type="compositionally biased region" description="Polar residues" evidence="1">
    <location>
        <begin position="104"/>
        <end position="115"/>
    </location>
</feature>
<evidence type="ECO:0000313" key="2">
    <source>
        <dbReference type="EMBL" id="CAD9492179.1"/>
    </source>
</evidence>